<reference evidence="1 2" key="1">
    <citation type="journal article" date="2015" name="Sci. Rep.">
        <title>The power of single molecule real-time sequencing technology in the de novo assembly of a eukaryotic genome.</title>
        <authorList>
            <person name="Sakai H."/>
            <person name="Naito K."/>
            <person name="Ogiso-Tanaka E."/>
            <person name="Takahashi Y."/>
            <person name="Iseki K."/>
            <person name="Muto C."/>
            <person name="Satou K."/>
            <person name="Teruya K."/>
            <person name="Shiroma A."/>
            <person name="Shimoji M."/>
            <person name="Hirano T."/>
            <person name="Itoh T."/>
            <person name="Kaga A."/>
            <person name="Tomooka N."/>
        </authorList>
    </citation>
    <scope>NUCLEOTIDE SEQUENCE [LARGE SCALE GENOMIC DNA]</scope>
    <source>
        <strain evidence="2">cv. Shumari</strain>
    </source>
</reference>
<dbReference type="Proteomes" id="UP000291084">
    <property type="component" value="Chromosome 2"/>
</dbReference>
<evidence type="ECO:0000313" key="1">
    <source>
        <dbReference type="EMBL" id="BAT79273.1"/>
    </source>
</evidence>
<dbReference type="EMBL" id="AP015035">
    <property type="protein sequence ID" value="BAT79273.1"/>
    <property type="molecule type" value="Genomic_DNA"/>
</dbReference>
<organism evidence="1 2">
    <name type="scientific">Vigna angularis var. angularis</name>
    <dbReference type="NCBI Taxonomy" id="157739"/>
    <lineage>
        <taxon>Eukaryota</taxon>
        <taxon>Viridiplantae</taxon>
        <taxon>Streptophyta</taxon>
        <taxon>Embryophyta</taxon>
        <taxon>Tracheophyta</taxon>
        <taxon>Spermatophyta</taxon>
        <taxon>Magnoliopsida</taxon>
        <taxon>eudicotyledons</taxon>
        <taxon>Gunneridae</taxon>
        <taxon>Pentapetalae</taxon>
        <taxon>rosids</taxon>
        <taxon>fabids</taxon>
        <taxon>Fabales</taxon>
        <taxon>Fabaceae</taxon>
        <taxon>Papilionoideae</taxon>
        <taxon>50 kb inversion clade</taxon>
        <taxon>NPAAA clade</taxon>
        <taxon>indigoferoid/millettioid clade</taxon>
        <taxon>Phaseoleae</taxon>
        <taxon>Vigna</taxon>
    </lineage>
</organism>
<dbReference type="AlphaFoldDB" id="A0A0S3RF64"/>
<accession>A0A0S3RF64</accession>
<keyword evidence="2" id="KW-1185">Reference proteome</keyword>
<evidence type="ECO:0000313" key="2">
    <source>
        <dbReference type="Proteomes" id="UP000291084"/>
    </source>
</evidence>
<protein>
    <submittedName>
        <fullName evidence="1">Uncharacterized protein</fullName>
    </submittedName>
</protein>
<proteinExistence type="predicted"/>
<name>A0A0S3RF64_PHAAN</name>
<sequence length="84" mass="9698">MVLSTTSRTCLPSTKYLHHHYRGKGILSALRSEEVGWEQDGLNSVYCIRHLASNFNNKFKNHYLKKQFINLGTTTNIFNTLLLL</sequence>
<gene>
    <name evidence="1" type="primary">Vigan.02G212700</name>
    <name evidence="1" type="ORF">VIGAN_02212700</name>
</gene>